<reference evidence="4 5" key="1">
    <citation type="submission" date="2023-01" db="EMBL/GenBank/DDBJ databases">
        <authorList>
            <person name="Whitehead M."/>
        </authorList>
    </citation>
    <scope>NUCLEOTIDE SEQUENCE [LARGE SCALE GENOMIC DNA]</scope>
</reference>
<protein>
    <recommendedName>
        <fullName evidence="3">Bromo domain-containing protein</fullName>
    </recommendedName>
</protein>
<evidence type="ECO:0000256" key="1">
    <source>
        <dbReference type="ARBA" id="ARBA00023117"/>
    </source>
</evidence>
<comment type="caution">
    <text evidence="4">The sequence shown here is derived from an EMBL/GenBank/DDBJ whole genome shotgun (WGS) entry which is preliminary data.</text>
</comment>
<dbReference type="EMBL" id="CARXXK010000002">
    <property type="protein sequence ID" value="CAI6356633.1"/>
    <property type="molecule type" value="Genomic_DNA"/>
</dbReference>
<evidence type="ECO:0000313" key="4">
    <source>
        <dbReference type="EMBL" id="CAI6356633.1"/>
    </source>
</evidence>
<dbReference type="Gene3D" id="1.20.920.10">
    <property type="entry name" value="Bromodomain-like"/>
    <property type="match status" value="1"/>
</dbReference>
<dbReference type="Proteomes" id="UP001160148">
    <property type="component" value="Unassembled WGS sequence"/>
</dbReference>
<dbReference type="SUPFAM" id="SSF47370">
    <property type="entry name" value="Bromodomain"/>
    <property type="match status" value="1"/>
</dbReference>
<dbReference type="InterPro" id="IPR001487">
    <property type="entry name" value="Bromodomain"/>
</dbReference>
<name>A0AAV0WLE9_9HEMI</name>
<evidence type="ECO:0000313" key="5">
    <source>
        <dbReference type="Proteomes" id="UP001160148"/>
    </source>
</evidence>
<sequence length="109" mass="12796">MCKDMNTISRNLGDDDDPENISIGTIGRKIVERILMELYCNIDGSDFFRERHNKNVFPRYYKNIVHAVALNDVRDFLINKIKYKLSEVVEDLKLVLVNAMSYFEVSIKY</sequence>
<dbReference type="AlphaFoldDB" id="A0AAV0WLE9"/>
<dbReference type="InterPro" id="IPR036427">
    <property type="entry name" value="Bromodomain-like_sf"/>
</dbReference>
<evidence type="ECO:0000259" key="3">
    <source>
        <dbReference type="PROSITE" id="PS50014"/>
    </source>
</evidence>
<organism evidence="4 5">
    <name type="scientific">Macrosiphum euphorbiae</name>
    <name type="common">potato aphid</name>
    <dbReference type="NCBI Taxonomy" id="13131"/>
    <lineage>
        <taxon>Eukaryota</taxon>
        <taxon>Metazoa</taxon>
        <taxon>Ecdysozoa</taxon>
        <taxon>Arthropoda</taxon>
        <taxon>Hexapoda</taxon>
        <taxon>Insecta</taxon>
        <taxon>Pterygota</taxon>
        <taxon>Neoptera</taxon>
        <taxon>Paraneoptera</taxon>
        <taxon>Hemiptera</taxon>
        <taxon>Sternorrhyncha</taxon>
        <taxon>Aphidomorpha</taxon>
        <taxon>Aphidoidea</taxon>
        <taxon>Aphididae</taxon>
        <taxon>Macrosiphini</taxon>
        <taxon>Macrosiphum</taxon>
    </lineage>
</organism>
<proteinExistence type="predicted"/>
<keyword evidence="5" id="KW-1185">Reference proteome</keyword>
<gene>
    <name evidence="4" type="ORF">MEUPH1_LOCUS12349</name>
</gene>
<feature type="domain" description="Bromo" evidence="3">
    <location>
        <begin position="40"/>
        <end position="109"/>
    </location>
</feature>
<evidence type="ECO:0000256" key="2">
    <source>
        <dbReference type="PROSITE-ProRule" id="PRU00035"/>
    </source>
</evidence>
<dbReference type="Pfam" id="PF00439">
    <property type="entry name" value="Bromodomain"/>
    <property type="match status" value="1"/>
</dbReference>
<dbReference type="PROSITE" id="PS50014">
    <property type="entry name" value="BROMODOMAIN_2"/>
    <property type="match status" value="1"/>
</dbReference>
<keyword evidence="1 2" id="KW-0103">Bromodomain</keyword>
<accession>A0AAV0WLE9</accession>